<keyword evidence="2" id="KW-0488">Methylation</keyword>
<dbReference type="InterPro" id="IPR012902">
    <property type="entry name" value="N_methyl_site"/>
</dbReference>
<dbReference type="GO" id="GO:0016020">
    <property type="term" value="C:membrane"/>
    <property type="evidence" value="ECO:0007669"/>
    <property type="project" value="UniProtKB-SubCell"/>
</dbReference>
<organism evidence="6 7">
    <name type="scientific">Candidatus Avelusimicrobium gallicola</name>
    <dbReference type="NCBI Taxonomy" id="2562704"/>
    <lineage>
        <taxon>Bacteria</taxon>
        <taxon>Pseudomonadati</taxon>
        <taxon>Elusimicrobiota</taxon>
        <taxon>Elusimicrobia</taxon>
        <taxon>Elusimicrobiales</taxon>
        <taxon>Elusimicrobiaceae</taxon>
        <taxon>Candidatus Avelusimicrobium</taxon>
    </lineage>
</organism>
<evidence type="ECO:0000256" key="2">
    <source>
        <dbReference type="ARBA" id="ARBA00022481"/>
    </source>
</evidence>
<name>A0A928HDQ3_9BACT</name>
<dbReference type="EMBL" id="SUVG01000001">
    <property type="protein sequence ID" value="MBE6420684.1"/>
    <property type="molecule type" value="Genomic_DNA"/>
</dbReference>
<evidence type="ECO:0000256" key="4">
    <source>
        <dbReference type="ARBA" id="ARBA00022989"/>
    </source>
</evidence>
<comment type="subcellular location">
    <subcellularLocation>
        <location evidence="1">Membrane</location>
        <topology evidence="1">Single-pass membrane protein</topology>
    </subcellularLocation>
</comment>
<dbReference type="SUPFAM" id="SSF54523">
    <property type="entry name" value="Pili subunits"/>
    <property type="match status" value="1"/>
</dbReference>
<comment type="caution">
    <text evidence="6">The sequence shown here is derived from an EMBL/GenBank/DDBJ whole genome shotgun (WGS) entry which is preliminary data.</text>
</comment>
<dbReference type="InterPro" id="IPR045584">
    <property type="entry name" value="Pilin-like"/>
</dbReference>
<dbReference type="Pfam" id="PF07963">
    <property type="entry name" value="N_methyl"/>
    <property type="match status" value="1"/>
</dbReference>
<sequence length="187" mass="20672">MKKKLGFTLIEMLVVVLILGILAAIALPQYERSVWESRNSQLKTAVRSVLQAQKVYFMANGRFCDDFSSLDLDLPLTPVKTSAGTGGNVCQLITGAGDSIRKGKNFIVVLNNNSSNNAGGSITAVWSEGKYKCNGFSWSVTQNEQDFMRCVEARNGTSTIKAGDFCEKLESATYYEEPWGWARYKMP</sequence>
<dbReference type="Proteomes" id="UP000725649">
    <property type="component" value="Unassembled WGS sequence"/>
</dbReference>
<protein>
    <submittedName>
        <fullName evidence="6">Type II secretion system protein</fullName>
    </submittedName>
</protein>
<dbReference type="Gene3D" id="3.30.700.10">
    <property type="entry name" value="Glycoprotein, Type 4 Pilin"/>
    <property type="match status" value="1"/>
</dbReference>
<gene>
    <name evidence="6" type="ORF">E7027_00830</name>
</gene>
<reference evidence="6" key="1">
    <citation type="submission" date="2019-04" db="EMBL/GenBank/DDBJ databases">
        <title>Evolution of Biomass-Degrading Anaerobic Consortia Revealed by Metagenomics.</title>
        <authorList>
            <person name="Peng X."/>
        </authorList>
    </citation>
    <scope>NUCLEOTIDE SEQUENCE</scope>
    <source>
        <strain evidence="6">SIG66</strain>
    </source>
</reference>
<proteinExistence type="predicted"/>
<dbReference type="PANTHER" id="PTHR30093">
    <property type="entry name" value="GENERAL SECRETION PATHWAY PROTEIN G"/>
    <property type="match status" value="1"/>
</dbReference>
<dbReference type="NCBIfam" id="TIGR02532">
    <property type="entry name" value="IV_pilin_GFxxxE"/>
    <property type="match status" value="1"/>
</dbReference>
<dbReference type="PANTHER" id="PTHR30093:SF44">
    <property type="entry name" value="TYPE II SECRETION SYSTEM CORE PROTEIN G"/>
    <property type="match status" value="1"/>
</dbReference>
<keyword evidence="5" id="KW-0472">Membrane</keyword>
<evidence type="ECO:0000313" key="7">
    <source>
        <dbReference type="Proteomes" id="UP000725649"/>
    </source>
</evidence>
<keyword evidence="3" id="KW-0812">Transmembrane</keyword>
<keyword evidence="4" id="KW-1133">Transmembrane helix</keyword>
<evidence type="ECO:0000256" key="1">
    <source>
        <dbReference type="ARBA" id="ARBA00004167"/>
    </source>
</evidence>
<evidence type="ECO:0000256" key="5">
    <source>
        <dbReference type="ARBA" id="ARBA00023136"/>
    </source>
</evidence>
<dbReference type="AlphaFoldDB" id="A0A928HDQ3"/>
<evidence type="ECO:0000313" key="6">
    <source>
        <dbReference type="EMBL" id="MBE6420684.1"/>
    </source>
</evidence>
<evidence type="ECO:0000256" key="3">
    <source>
        <dbReference type="ARBA" id="ARBA00022692"/>
    </source>
</evidence>
<accession>A0A928HDQ3</accession>